<evidence type="ECO:0000313" key="2">
    <source>
        <dbReference type="EMBL" id="KAI5448211.1"/>
    </source>
</evidence>
<dbReference type="GO" id="GO:0010333">
    <property type="term" value="F:terpene synthase activity"/>
    <property type="evidence" value="ECO:0007669"/>
    <property type="project" value="InterPro"/>
</dbReference>
<dbReference type="PANTHER" id="PTHR31225:SF73">
    <property type="entry name" value="NERYL DIPHOSPHATE DIPHOSPHATASE, CHLOROPLASTIC"/>
    <property type="match status" value="1"/>
</dbReference>
<keyword evidence="3" id="KW-1185">Reference proteome</keyword>
<dbReference type="Gene3D" id="1.50.10.130">
    <property type="entry name" value="Terpene synthase, N-terminal domain"/>
    <property type="match status" value="1"/>
</dbReference>
<evidence type="ECO:0000313" key="3">
    <source>
        <dbReference type="Proteomes" id="UP001058974"/>
    </source>
</evidence>
<protein>
    <recommendedName>
        <fullName evidence="1">Terpene synthase N-terminal domain-containing protein</fullName>
    </recommendedName>
</protein>
<comment type="caution">
    <text evidence="2">The sequence shown here is derived from an EMBL/GenBank/DDBJ whole genome shotgun (WGS) entry which is preliminary data.</text>
</comment>
<dbReference type="AlphaFoldDB" id="A0A9D5BRD1"/>
<proteinExistence type="predicted"/>
<feature type="domain" description="Terpene synthase N-terminal" evidence="1">
    <location>
        <begin position="15"/>
        <end position="95"/>
    </location>
</feature>
<accession>A0A9D5BRD1</accession>
<dbReference type="PANTHER" id="PTHR31225">
    <property type="entry name" value="OS04G0344100 PROTEIN-RELATED"/>
    <property type="match status" value="1"/>
</dbReference>
<dbReference type="GO" id="GO:0016114">
    <property type="term" value="P:terpenoid biosynthetic process"/>
    <property type="evidence" value="ECO:0007669"/>
    <property type="project" value="InterPro"/>
</dbReference>
<organism evidence="2 3">
    <name type="scientific">Pisum sativum</name>
    <name type="common">Garden pea</name>
    <name type="synonym">Lathyrus oleraceus</name>
    <dbReference type="NCBI Taxonomy" id="3888"/>
    <lineage>
        <taxon>Eukaryota</taxon>
        <taxon>Viridiplantae</taxon>
        <taxon>Streptophyta</taxon>
        <taxon>Embryophyta</taxon>
        <taxon>Tracheophyta</taxon>
        <taxon>Spermatophyta</taxon>
        <taxon>Magnoliopsida</taxon>
        <taxon>eudicotyledons</taxon>
        <taxon>Gunneridae</taxon>
        <taxon>Pentapetalae</taxon>
        <taxon>rosids</taxon>
        <taxon>fabids</taxon>
        <taxon>Fabales</taxon>
        <taxon>Fabaceae</taxon>
        <taxon>Papilionoideae</taxon>
        <taxon>50 kb inversion clade</taxon>
        <taxon>NPAAA clade</taxon>
        <taxon>Hologalegina</taxon>
        <taxon>IRL clade</taxon>
        <taxon>Fabeae</taxon>
        <taxon>Lathyrus</taxon>
    </lineage>
</organism>
<dbReference type="InterPro" id="IPR008930">
    <property type="entry name" value="Terpenoid_cyclase/PrenylTrfase"/>
</dbReference>
<dbReference type="EMBL" id="JAMSHJ010000001">
    <property type="protein sequence ID" value="KAI5448211.1"/>
    <property type="molecule type" value="Genomic_DNA"/>
</dbReference>
<gene>
    <name evidence="2" type="ORF">KIW84_015583</name>
</gene>
<dbReference type="InterPro" id="IPR036965">
    <property type="entry name" value="Terpene_synth_N_sf"/>
</dbReference>
<dbReference type="SUPFAM" id="SSF48239">
    <property type="entry name" value="Terpenoid cyclases/Protein prenyltransferases"/>
    <property type="match status" value="1"/>
</dbReference>
<dbReference type="Proteomes" id="UP001058974">
    <property type="component" value="Chromosome 1"/>
</dbReference>
<sequence>MNVIYVKQALILKEAKQVYKKLLATDEEPMKSLYMIDIIQRLGIENHFAEEIQAILQKQYIILNINPTDFVSSHEMYEFALTFRLLRQGGHYVKPG</sequence>
<reference evidence="2 3" key="1">
    <citation type="journal article" date="2022" name="Nat. Genet.">
        <title>Improved pea reference genome and pan-genome highlight genomic features and evolutionary characteristics.</title>
        <authorList>
            <person name="Yang T."/>
            <person name="Liu R."/>
            <person name="Luo Y."/>
            <person name="Hu S."/>
            <person name="Wang D."/>
            <person name="Wang C."/>
            <person name="Pandey M.K."/>
            <person name="Ge S."/>
            <person name="Xu Q."/>
            <person name="Li N."/>
            <person name="Li G."/>
            <person name="Huang Y."/>
            <person name="Saxena R.K."/>
            <person name="Ji Y."/>
            <person name="Li M."/>
            <person name="Yan X."/>
            <person name="He Y."/>
            <person name="Liu Y."/>
            <person name="Wang X."/>
            <person name="Xiang C."/>
            <person name="Varshney R.K."/>
            <person name="Ding H."/>
            <person name="Gao S."/>
            <person name="Zong X."/>
        </authorList>
    </citation>
    <scope>NUCLEOTIDE SEQUENCE [LARGE SCALE GENOMIC DNA]</scope>
    <source>
        <strain evidence="2 3">cv. Zhongwan 6</strain>
    </source>
</reference>
<evidence type="ECO:0000259" key="1">
    <source>
        <dbReference type="Pfam" id="PF01397"/>
    </source>
</evidence>
<dbReference type="Pfam" id="PF01397">
    <property type="entry name" value="Terpene_synth"/>
    <property type="match status" value="1"/>
</dbReference>
<name>A0A9D5BRD1_PEA</name>
<dbReference type="InterPro" id="IPR050148">
    <property type="entry name" value="Terpene_synthase-like"/>
</dbReference>
<dbReference type="Gramene" id="Psat01G0558300-T1">
    <property type="protein sequence ID" value="KAI5448211.1"/>
    <property type="gene ID" value="KIW84_015583"/>
</dbReference>
<dbReference type="InterPro" id="IPR001906">
    <property type="entry name" value="Terpene_synth_N"/>
</dbReference>